<dbReference type="PIR" id="T20518">
    <property type="entry name" value="T20518"/>
</dbReference>
<evidence type="ECO:0007829" key="5">
    <source>
        <dbReference type="PeptideAtlas" id="G5EFJ5"/>
    </source>
</evidence>
<evidence type="ECO:0000313" key="4">
    <source>
        <dbReference type="WormBase" id="F02H6.2"/>
    </source>
</evidence>
<dbReference type="Proteomes" id="UP000001940">
    <property type="component" value="Chromosome IV"/>
</dbReference>
<protein>
    <submittedName>
        <fullName evidence="2">DUF4200 domain-containing protein</fullName>
    </submittedName>
</protein>
<gene>
    <name evidence="2" type="ORF">CELE_F02H6.2</name>
    <name evidence="2 4" type="ORF">F02H6.2</name>
</gene>
<feature type="compositionally biased region" description="Acidic residues" evidence="1">
    <location>
        <begin position="42"/>
        <end position="72"/>
    </location>
</feature>
<evidence type="ECO:0000313" key="2">
    <source>
        <dbReference type="EMBL" id="CAB05169.2"/>
    </source>
</evidence>
<proteinExistence type="evidence at protein level"/>
<evidence type="ECO:0000313" key="3">
    <source>
        <dbReference type="Proteomes" id="UP000001940"/>
    </source>
</evidence>
<dbReference type="STRING" id="6239.F02H6.2.2"/>
<dbReference type="HOGENOM" id="CLU_579009_0_0_1"/>
<feature type="compositionally biased region" description="Basic and acidic residues" evidence="1">
    <location>
        <begin position="401"/>
        <end position="433"/>
    </location>
</feature>
<organism evidence="2 3">
    <name type="scientific">Caenorhabditis elegans</name>
    <dbReference type="NCBI Taxonomy" id="6239"/>
    <lineage>
        <taxon>Eukaryota</taxon>
        <taxon>Metazoa</taxon>
        <taxon>Ecdysozoa</taxon>
        <taxon>Nematoda</taxon>
        <taxon>Chromadorea</taxon>
        <taxon>Rhabditida</taxon>
        <taxon>Rhabditina</taxon>
        <taxon>Rhabditomorpha</taxon>
        <taxon>Rhabditoidea</taxon>
        <taxon>Rhabditidae</taxon>
        <taxon>Peloderinae</taxon>
        <taxon>Caenorhabditis</taxon>
    </lineage>
</organism>
<keyword evidence="3" id="KW-1185">Reference proteome</keyword>
<dbReference type="PeptideAtlas" id="G5EFJ5"/>
<dbReference type="PANTHER" id="PTHR37978:SF1">
    <property type="entry name" value="DUF4200 DOMAIN-CONTAINING PROTEIN-RELATED"/>
    <property type="match status" value="1"/>
</dbReference>
<dbReference type="PaxDb" id="6239-F02H6.2"/>
<dbReference type="RefSeq" id="NP_502724.2">
    <property type="nucleotide sequence ID" value="NM_070323.4"/>
</dbReference>
<dbReference type="KEGG" id="cel:CELE_F02H6.2"/>
<dbReference type="EMBL" id="BX284604">
    <property type="protein sequence ID" value="CAB05169.2"/>
    <property type="molecule type" value="Genomic_DNA"/>
</dbReference>
<reference evidence="2 3" key="1">
    <citation type="journal article" date="1998" name="Science">
        <title>Genome sequence of the nematode C. elegans: a platform for investigating biology.</title>
        <authorList>
            <consortium name="The C. elegans sequencing consortium"/>
            <person name="Sulson J.E."/>
            <person name="Waterston R."/>
        </authorList>
    </citation>
    <scope>NUCLEOTIDE SEQUENCE [LARGE SCALE GENOMIC DNA]</scope>
    <source>
        <strain evidence="2 3">Bristol N2</strain>
    </source>
</reference>
<sequence>MERPNRPNAPNPMDIEEEEFDDEQIDDQAERDGWNEVIDNVGEFEDEEVDEEVDEEEDHAEDEERDTDDEVEGFDKEIVSDIDDEEVPQIDFGYDKNGDPQQLESPALQRIDVGIVLDELLETIEESHKERIRVIDETRSKKEENIPRIPIELEVKTAVSSHLQSIRKEMVEQEKHEIKKLYEEFLLRTEVMDRAIKLCDEDPVNFQRELKFFRDEQNRIKKIVSSRKYKIETEEERRKDLRLVGNRIYNLFTELERDKRMLSNQPPGAEERESPSNDREELRNWLSLMLAQHEVLLIRTDECEETFDIKHHRMIQQRIKKNLEEMLAVENEFDNDLNFKLFRRLLIEEEKTQFSRTILYNEIMQQNHRDGDVLFGEITNTLKKILHQIHHEVLGFEEYYSEKHPEKDEQKDEDLKNEPAARSEDPQDSREDVGNEPSSSNSASNIGDQTGEASQEPPQRSLKRGNQDEMPVAKRTRQ</sequence>
<feature type="region of interest" description="Disordered" evidence="1">
    <location>
        <begin position="1"/>
        <end position="87"/>
    </location>
</feature>
<dbReference type="AlphaFoldDB" id="G5EFJ5"/>
<feature type="compositionally biased region" description="Acidic residues" evidence="1">
    <location>
        <begin position="14"/>
        <end position="27"/>
    </location>
</feature>
<dbReference type="Bgee" id="WBGene00008535">
    <property type="expression patterns" value="Expressed in germ line (C elegans) and 3 other cell types or tissues"/>
</dbReference>
<accession>G5EFJ5</accession>
<dbReference type="CTD" id="184102"/>
<dbReference type="PhylomeDB" id="G5EFJ5"/>
<dbReference type="AGR" id="WB:WBGene00008535"/>
<feature type="region of interest" description="Disordered" evidence="1">
    <location>
        <begin position="401"/>
        <end position="478"/>
    </location>
</feature>
<feature type="compositionally biased region" description="Polar residues" evidence="1">
    <location>
        <begin position="436"/>
        <end position="458"/>
    </location>
</feature>
<name>G5EFJ5_CAEEL</name>
<dbReference type="PANTHER" id="PTHR37978">
    <property type="entry name" value="PROTEIN CBG22381-RELATED"/>
    <property type="match status" value="1"/>
</dbReference>
<dbReference type="InParanoid" id="G5EFJ5"/>
<dbReference type="GeneID" id="184102"/>
<dbReference type="SMR" id="G5EFJ5"/>
<dbReference type="WormBase" id="F02H6.2">
    <property type="protein sequence ID" value="CE40407"/>
    <property type="gene ID" value="WBGene00008535"/>
</dbReference>
<evidence type="ECO:0000256" key="1">
    <source>
        <dbReference type="SAM" id="MobiDB-lite"/>
    </source>
</evidence>
<keyword evidence="5" id="KW-1267">Proteomics identification</keyword>